<keyword evidence="11" id="KW-0238">DNA-binding</keyword>
<feature type="domain" description="5'-3' exonuclease" evidence="15">
    <location>
        <begin position="1"/>
        <end position="258"/>
    </location>
</feature>
<dbReference type="Pfam" id="PF01367">
    <property type="entry name" value="5_3_exonuc"/>
    <property type="match status" value="1"/>
</dbReference>
<dbReference type="GO" id="GO:0006261">
    <property type="term" value="P:DNA-templated DNA replication"/>
    <property type="evidence" value="ECO:0007669"/>
    <property type="project" value="InterPro"/>
</dbReference>
<protein>
    <recommendedName>
        <fullName evidence="2">DNA-directed DNA polymerase</fullName>
        <ecNumber evidence="2">2.7.7.7</ecNumber>
    </recommendedName>
</protein>
<evidence type="ECO:0000259" key="16">
    <source>
        <dbReference type="SMART" id="SM00482"/>
    </source>
</evidence>
<comment type="similarity">
    <text evidence="1">Belongs to the DNA polymerase type-A family.</text>
</comment>
<dbReference type="SUPFAM" id="SSF56672">
    <property type="entry name" value="DNA/RNA polymerases"/>
    <property type="match status" value="1"/>
</dbReference>
<evidence type="ECO:0000259" key="14">
    <source>
        <dbReference type="SMART" id="SM00474"/>
    </source>
</evidence>
<dbReference type="Pfam" id="PF00476">
    <property type="entry name" value="DNA_pol_A"/>
    <property type="match status" value="1"/>
</dbReference>
<keyword evidence="5" id="KW-0235">DNA replication</keyword>
<dbReference type="InterPro" id="IPR012337">
    <property type="entry name" value="RNaseH-like_sf"/>
</dbReference>
<dbReference type="InterPro" id="IPR036279">
    <property type="entry name" value="5-3_exonuclease_C_sf"/>
</dbReference>
<feature type="domain" description="DNA-directed DNA polymerase family A palm" evidence="16">
    <location>
        <begin position="688"/>
        <end position="894"/>
    </location>
</feature>
<feature type="domain" description="3'-5' exonuclease" evidence="14">
    <location>
        <begin position="330"/>
        <end position="515"/>
    </location>
</feature>
<dbReference type="Gene3D" id="3.40.50.1010">
    <property type="entry name" value="5'-nuclease"/>
    <property type="match status" value="1"/>
</dbReference>
<evidence type="ECO:0000256" key="9">
    <source>
        <dbReference type="ARBA" id="ARBA00022839"/>
    </source>
</evidence>
<accession>A0A381QP36</accession>
<keyword evidence="10" id="KW-0239">DNA-directed DNA polymerase</keyword>
<dbReference type="CDD" id="cd09898">
    <property type="entry name" value="H3TH_53EXO"/>
    <property type="match status" value="1"/>
</dbReference>
<dbReference type="PANTHER" id="PTHR10133">
    <property type="entry name" value="DNA POLYMERASE I"/>
    <property type="match status" value="1"/>
</dbReference>
<evidence type="ECO:0000259" key="15">
    <source>
        <dbReference type="SMART" id="SM00475"/>
    </source>
</evidence>
<dbReference type="SUPFAM" id="SSF53098">
    <property type="entry name" value="Ribonuclease H-like"/>
    <property type="match status" value="1"/>
</dbReference>
<keyword evidence="7" id="KW-0227">DNA damage</keyword>
<evidence type="ECO:0000313" key="17">
    <source>
        <dbReference type="EMBL" id="SUZ80588.1"/>
    </source>
</evidence>
<dbReference type="EC" id="2.7.7.7" evidence="2"/>
<dbReference type="NCBIfam" id="TIGR00593">
    <property type="entry name" value="pola"/>
    <property type="match status" value="1"/>
</dbReference>
<dbReference type="Gene3D" id="3.30.420.10">
    <property type="entry name" value="Ribonuclease H-like superfamily/Ribonuclease H"/>
    <property type="match status" value="1"/>
</dbReference>
<evidence type="ECO:0000256" key="10">
    <source>
        <dbReference type="ARBA" id="ARBA00022932"/>
    </source>
</evidence>
<dbReference type="FunFam" id="1.10.150.20:FF:000002">
    <property type="entry name" value="DNA polymerase I"/>
    <property type="match status" value="1"/>
</dbReference>
<evidence type="ECO:0000256" key="3">
    <source>
        <dbReference type="ARBA" id="ARBA00022679"/>
    </source>
</evidence>
<reference evidence="17" key="1">
    <citation type="submission" date="2018-05" db="EMBL/GenBank/DDBJ databases">
        <authorList>
            <person name="Lanie J.A."/>
            <person name="Ng W.-L."/>
            <person name="Kazmierczak K.M."/>
            <person name="Andrzejewski T.M."/>
            <person name="Davidsen T.M."/>
            <person name="Wayne K.J."/>
            <person name="Tettelin H."/>
            <person name="Glass J.I."/>
            <person name="Rusch D."/>
            <person name="Podicherti R."/>
            <person name="Tsui H.-C.T."/>
            <person name="Winkler M.E."/>
        </authorList>
    </citation>
    <scope>NUCLEOTIDE SEQUENCE</scope>
</reference>
<dbReference type="InterPro" id="IPR008918">
    <property type="entry name" value="HhH2"/>
</dbReference>
<evidence type="ECO:0000256" key="1">
    <source>
        <dbReference type="ARBA" id="ARBA00007705"/>
    </source>
</evidence>
<keyword evidence="9" id="KW-0269">Exonuclease</keyword>
<dbReference type="PROSITE" id="PS00447">
    <property type="entry name" value="DNA_POLYMERASE_A"/>
    <property type="match status" value="1"/>
</dbReference>
<dbReference type="InterPro" id="IPR029060">
    <property type="entry name" value="PIN-like_dom_sf"/>
</dbReference>
<dbReference type="CDD" id="cd06140">
    <property type="entry name" value="DNA_polA_I_Bacillus_like_exo"/>
    <property type="match status" value="1"/>
</dbReference>
<dbReference type="InterPro" id="IPR001098">
    <property type="entry name" value="DNA-dir_DNA_pol_A_palm_dom"/>
</dbReference>
<dbReference type="SMART" id="SM00482">
    <property type="entry name" value="POLAc"/>
    <property type="match status" value="1"/>
</dbReference>
<dbReference type="InterPro" id="IPR043502">
    <property type="entry name" value="DNA/RNA_pol_sf"/>
</dbReference>
<evidence type="ECO:0000256" key="2">
    <source>
        <dbReference type="ARBA" id="ARBA00012417"/>
    </source>
</evidence>
<dbReference type="InterPro" id="IPR020045">
    <property type="entry name" value="DNA_polI_H3TH"/>
</dbReference>
<keyword evidence="3" id="KW-0808">Transferase</keyword>
<sequence>MPRLFAVDSMAVLYRGYFAMIRTPLINSKGLNTSGVRTFLMQLIKIIEEEKPDYLAVASDSSEPTFRHKRYPEYKATREKMPEDLVEQLPYLPKLVESLNLPYLKMPGYEADDIVGTLMRLCHEAEIEGVIVTSDKDFMQLITEKIVMLNHKNERIGIPGVFEKFGCSPQQVIEMLGLMGDASDNIPGVRGVGEKTAMKLIGEYGNIETIYENLENISGKSLKEKLASGQENALLSRELATIDCHVPLPVELDAVHLGETDLYDNPELFALLEELEFNTLLNRLLKKRETKSADSAKVPAQKVEASALKEPEEELAYDEENERGVLEIECEKVETTEQLREYLRECSAGAELAIALNIKGEHQLDLKLEGLALCAKPERSIYLDLSQSAAPQNEMIAEVKKMLESATNPKIFHGLKKAVQLFANIGIALKEIDSDVMLAAHLADPLARRYDLEYLLGRKLNLRRKTLVSAEAAQKESQLSMFDEADIEDQNEYIQYCENASFILRLHRLLSEQLKQTGMEGAFRNIEIPLAGTLAKLEQSGIRLDVEVMSKIALEFEERLTELRQKIMELAGEEFNPNSIIELQNILYEKLRLHERYKVKPKKIKLGNRMSTDEESLEKIAEDELPRTILDYRTINKLKNTYVDQLPTYVHQASGCIHSTFRQTGTATGRLSSENPNLQNIPVRSSEGRRIRRAFISSGKENILVSADYSQIELRVVAHYSKDPTFMDAYRRNLDIHALTASAIYSVPEKEVTREMRSRAKEVNFGLIYRMGAERLSIVTKTSKVEAKGFIERYFEKYSTIHALQERFLEQARKEGFTETLFGRRRYLPDINGKGLLKRMAEGAAVNTPIQGSAAEIIKLAMITVDRRIREKQMKSRMILTVHDELVFDTLKEEADELCEMVQQIMENVVGLEVPLLVEIGKGENWLDAH</sequence>
<evidence type="ECO:0000256" key="13">
    <source>
        <dbReference type="ARBA" id="ARBA00049244"/>
    </source>
</evidence>
<dbReference type="GO" id="GO:0006302">
    <property type="term" value="P:double-strand break repair"/>
    <property type="evidence" value="ECO:0007669"/>
    <property type="project" value="TreeGrafter"/>
</dbReference>
<dbReference type="SUPFAM" id="SSF88723">
    <property type="entry name" value="PIN domain-like"/>
    <property type="match status" value="1"/>
</dbReference>
<dbReference type="GO" id="GO:0008409">
    <property type="term" value="F:5'-3' exonuclease activity"/>
    <property type="evidence" value="ECO:0007669"/>
    <property type="project" value="InterPro"/>
</dbReference>
<evidence type="ECO:0000256" key="4">
    <source>
        <dbReference type="ARBA" id="ARBA00022695"/>
    </source>
</evidence>
<name>A0A381QP36_9ZZZZ</name>
<dbReference type="InterPro" id="IPR002421">
    <property type="entry name" value="5-3_exonuclease"/>
</dbReference>
<evidence type="ECO:0000256" key="12">
    <source>
        <dbReference type="ARBA" id="ARBA00023204"/>
    </source>
</evidence>
<dbReference type="Gene3D" id="1.10.150.20">
    <property type="entry name" value="5' to 3' exonuclease, C-terminal subdomain"/>
    <property type="match status" value="2"/>
</dbReference>
<dbReference type="InterPro" id="IPR019760">
    <property type="entry name" value="DNA-dir_DNA_pol_A_CS"/>
</dbReference>
<comment type="catalytic activity">
    <reaction evidence="13">
        <text>DNA(n) + a 2'-deoxyribonucleoside 5'-triphosphate = DNA(n+1) + diphosphate</text>
        <dbReference type="Rhea" id="RHEA:22508"/>
        <dbReference type="Rhea" id="RHEA-COMP:17339"/>
        <dbReference type="Rhea" id="RHEA-COMP:17340"/>
        <dbReference type="ChEBI" id="CHEBI:33019"/>
        <dbReference type="ChEBI" id="CHEBI:61560"/>
        <dbReference type="ChEBI" id="CHEBI:173112"/>
        <dbReference type="EC" id="2.7.7.7"/>
    </reaction>
</comment>
<dbReference type="Pfam" id="PF01612">
    <property type="entry name" value="DNA_pol_A_exo1"/>
    <property type="match status" value="1"/>
</dbReference>
<dbReference type="GO" id="GO:0008408">
    <property type="term" value="F:3'-5' exonuclease activity"/>
    <property type="evidence" value="ECO:0007669"/>
    <property type="project" value="InterPro"/>
</dbReference>
<keyword evidence="4" id="KW-0548">Nucleotidyltransferase</keyword>
<dbReference type="EMBL" id="UINC01001433">
    <property type="protein sequence ID" value="SUZ80588.1"/>
    <property type="molecule type" value="Genomic_DNA"/>
</dbReference>
<dbReference type="PRINTS" id="PR00868">
    <property type="entry name" value="DNAPOLI"/>
</dbReference>
<dbReference type="SMART" id="SM00279">
    <property type="entry name" value="HhH2"/>
    <property type="match status" value="1"/>
</dbReference>
<evidence type="ECO:0000256" key="6">
    <source>
        <dbReference type="ARBA" id="ARBA00022722"/>
    </source>
</evidence>
<dbReference type="AlphaFoldDB" id="A0A381QP36"/>
<dbReference type="InterPro" id="IPR018320">
    <property type="entry name" value="DNA_polymerase_1"/>
</dbReference>
<dbReference type="InterPro" id="IPR002562">
    <property type="entry name" value="3'-5'_exonuclease_dom"/>
</dbReference>
<dbReference type="InterPro" id="IPR002298">
    <property type="entry name" value="DNA_polymerase_A"/>
</dbReference>
<dbReference type="CDD" id="cd08637">
    <property type="entry name" value="DNA_pol_A_pol_I_C"/>
    <property type="match status" value="1"/>
</dbReference>
<evidence type="ECO:0000256" key="5">
    <source>
        <dbReference type="ARBA" id="ARBA00022705"/>
    </source>
</evidence>
<gene>
    <name evidence="17" type="ORF">METZ01_LOCUS33442</name>
</gene>
<dbReference type="NCBIfam" id="NF004397">
    <property type="entry name" value="PRK05755.1"/>
    <property type="match status" value="1"/>
</dbReference>
<dbReference type="CDD" id="cd09859">
    <property type="entry name" value="PIN_53EXO"/>
    <property type="match status" value="1"/>
</dbReference>
<dbReference type="GO" id="GO:0003677">
    <property type="term" value="F:DNA binding"/>
    <property type="evidence" value="ECO:0007669"/>
    <property type="project" value="UniProtKB-KW"/>
</dbReference>
<dbReference type="PANTHER" id="PTHR10133:SF27">
    <property type="entry name" value="DNA POLYMERASE NU"/>
    <property type="match status" value="1"/>
</dbReference>
<dbReference type="InterPro" id="IPR036397">
    <property type="entry name" value="RNaseH_sf"/>
</dbReference>
<organism evidence="17">
    <name type="scientific">marine metagenome</name>
    <dbReference type="NCBI Taxonomy" id="408172"/>
    <lineage>
        <taxon>unclassified sequences</taxon>
        <taxon>metagenomes</taxon>
        <taxon>ecological metagenomes</taxon>
    </lineage>
</organism>
<keyword evidence="8" id="KW-0378">Hydrolase</keyword>
<dbReference type="Gene3D" id="1.20.1060.10">
    <property type="entry name" value="Taq DNA Polymerase, Chain T, domain 4"/>
    <property type="match status" value="1"/>
</dbReference>
<keyword evidence="12" id="KW-0234">DNA repair</keyword>
<dbReference type="GO" id="GO:0003887">
    <property type="term" value="F:DNA-directed DNA polymerase activity"/>
    <property type="evidence" value="ECO:0007669"/>
    <property type="project" value="UniProtKB-KW"/>
</dbReference>
<dbReference type="SMART" id="SM00475">
    <property type="entry name" value="53EXOc"/>
    <property type="match status" value="1"/>
</dbReference>
<dbReference type="InterPro" id="IPR020046">
    <property type="entry name" value="5-3_exonucl_a-hlix_arch_N"/>
</dbReference>
<proteinExistence type="inferred from homology"/>
<dbReference type="SMART" id="SM00474">
    <property type="entry name" value="35EXOc"/>
    <property type="match status" value="1"/>
</dbReference>
<dbReference type="SUPFAM" id="SSF47807">
    <property type="entry name" value="5' to 3' exonuclease, C-terminal subdomain"/>
    <property type="match status" value="1"/>
</dbReference>
<evidence type="ECO:0000256" key="11">
    <source>
        <dbReference type="ARBA" id="ARBA00023125"/>
    </source>
</evidence>
<evidence type="ECO:0000256" key="8">
    <source>
        <dbReference type="ARBA" id="ARBA00022801"/>
    </source>
</evidence>
<dbReference type="Pfam" id="PF02739">
    <property type="entry name" value="5_3_exonuc_N"/>
    <property type="match status" value="1"/>
</dbReference>
<evidence type="ECO:0000256" key="7">
    <source>
        <dbReference type="ARBA" id="ARBA00022763"/>
    </source>
</evidence>
<dbReference type="Gene3D" id="3.30.70.370">
    <property type="match status" value="1"/>
</dbReference>
<keyword evidence="6" id="KW-0540">Nuclease</keyword>
<dbReference type="FunFam" id="1.10.150.20:FF:000003">
    <property type="entry name" value="DNA polymerase I"/>
    <property type="match status" value="1"/>
</dbReference>